<organism evidence="5 6">
    <name type="scientific">Rhodobacter flavimaris</name>
    <dbReference type="NCBI Taxonomy" id="2907145"/>
    <lineage>
        <taxon>Bacteria</taxon>
        <taxon>Pseudomonadati</taxon>
        <taxon>Pseudomonadota</taxon>
        <taxon>Alphaproteobacteria</taxon>
        <taxon>Rhodobacterales</taxon>
        <taxon>Rhodobacter group</taxon>
        <taxon>Rhodobacter</taxon>
    </lineage>
</organism>
<keyword evidence="2" id="KW-0238">DNA-binding</keyword>
<feature type="domain" description="HTH luxR-type" evidence="4">
    <location>
        <begin position="192"/>
        <end position="257"/>
    </location>
</feature>
<dbReference type="PANTHER" id="PTHR44688">
    <property type="entry name" value="DNA-BINDING TRANSCRIPTIONAL ACTIVATOR DEVR_DOSR"/>
    <property type="match status" value="1"/>
</dbReference>
<dbReference type="PRINTS" id="PR00038">
    <property type="entry name" value="HTHLUXR"/>
</dbReference>
<evidence type="ECO:0000256" key="2">
    <source>
        <dbReference type="ARBA" id="ARBA00023125"/>
    </source>
</evidence>
<evidence type="ECO:0000313" key="5">
    <source>
        <dbReference type="EMBL" id="MCE5972528.1"/>
    </source>
</evidence>
<comment type="caution">
    <text evidence="5">The sequence shown here is derived from an EMBL/GenBank/DDBJ whole genome shotgun (WGS) entry which is preliminary data.</text>
</comment>
<name>A0ABS8YVJ8_9RHOB</name>
<dbReference type="InterPro" id="IPR036388">
    <property type="entry name" value="WH-like_DNA-bd_sf"/>
</dbReference>
<dbReference type="CDD" id="cd06170">
    <property type="entry name" value="LuxR_C_like"/>
    <property type="match status" value="1"/>
</dbReference>
<dbReference type="Proteomes" id="UP001521181">
    <property type="component" value="Unassembled WGS sequence"/>
</dbReference>
<dbReference type="Pfam" id="PF00196">
    <property type="entry name" value="GerE"/>
    <property type="match status" value="1"/>
</dbReference>
<accession>A0ABS8YVJ8</accession>
<dbReference type="RefSeq" id="WP_233675545.1">
    <property type="nucleotide sequence ID" value="NZ_JAJUOS010000002.1"/>
</dbReference>
<dbReference type="InterPro" id="IPR000792">
    <property type="entry name" value="Tscrpt_reg_LuxR_C"/>
</dbReference>
<keyword evidence="1" id="KW-0805">Transcription regulation</keyword>
<gene>
    <name evidence="5" type="ORF">LZA78_03395</name>
</gene>
<dbReference type="EMBL" id="JAJUOS010000002">
    <property type="protein sequence ID" value="MCE5972528.1"/>
    <property type="molecule type" value="Genomic_DNA"/>
</dbReference>
<evidence type="ECO:0000256" key="1">
    <source>
        <dbReference type="ARBA" id="ARBA00023015"/>
    </source>
</evidence>
<evidence type="ECO:0000259" key="4">
    <source>
        <dbReference type="PROSITE" id="PS50043"/>
    </source>
</evidence>
<dbReference type="Gene3D" id="1.10.10.10">
    <property type="entry name" value="Winged helix-like DNA-binding domain superfamily/Winged helix DNA-binding domain"/>
    <property type="match status" value="1"/>
</dbReference>
<keyword evidence="3" id="KW-0804">Transcription</keyword>
<protein>
    <submittedName>
        <fullName evidence="5">LuxR C-terminal-related transcriptional regulator</fullName>
    </submittedName>
</protein>
<dbReference type="PROSITE" id="PS50043">
    <property type="entry name" value="HTH_LUXR_2"/>
    <property type="match status" value="1"/>
</dbReference>
<dbReference type="SUPFAM" id="SSF46894">
    <property type="entry name" value="C-terminal effector domain of the bipartite response regulators"/>
    <property type="match status" value="1"/>
</dbReference>
<dbReference type="InterPro" id="IPR016032">
    <property type="entry name" value="Sig_transdc_resp-reg_C-effctor"/>
</dbReference>
<proteinExistence type="predicted"/>
<keyword evidence="6" id="KW-1185">Reference proteome</keyword>
<dbReference type="SMART" id="SM00421">
    <property type="entry name" value="HTH_LUXR"/>
    <property type="match status" value="1"/>
</dbReference>
<evidence type="ECO:0000313" key="6">
    <source>
        <dbReference type="Proteomes" id="UP001521181"/>
    </source>
</evidence>
<sequence>MESEALALDEGRIQAIAGLIEAVGSDRFPAAFRQFIRQVCGFDSLIATRYPANQPPVSLYHDLDDVQAAITVQFYATGPYLLDPLYLACKGGSAPGAYRLLDLAPEAFYRSQYYRAFYRSIRIGDEIGLLIREHASDWIIVSLARGLRQTRFSEQELAQLRQLFPILSVAVLRHWGCKPEAAPEGRLEDRLETFGVDILSPREAEIVRLILQGHSTPSAAAYLGISEGTVKVHRHHAYAKLGITSQAELFSLATRHFVG</sequence>
<reference evidence="5 6" key="1">
    <citation type="submission" date="2021-12" db="EMBL/GenBank/DDBJ databases">
        <title>Sinirhodobacter sp. WL0062 is a bacterium isolated from seawater.</title>
        <authorList>
            <person name="Wang L."/>
            <person name="He W."/>
            <person name="Zhang D.-F."/>
        </authorList>
    </citation>
    <scope>NUCLEOTIDE SEQUENCE [LARGE SCALE GENOMIC DNA]</scope>
    <source>
        <strain evidence="5 6">WL0062</strain>
    </source>
</reference>
<dbReference type="PANTHER" id="PTHR44688:SF16">
    <property type="entry name" value="DNA-BINDING TRANSCRIPTIONAL ACTIVATOR DEVR_DOSR"/>
    <property type="match status" value="1"/>
</dbReference>
<evidence type="ECO:0000256" key="3">
    <source>
        <dbReference type="ARBA" id="ARBA00023163"/>
    </source>
</evidence>